<keyword evidence="8" id="KW-1185">Reference proteome</keyword>
<keyword evidence="3" id="KW-0677">Repeat</keyword>
<evidence type="ECO:0000256" key="4">
    <source>
        <dbReference type="ARBA" id="ARBA00022837"/>
    </source>
</evidence>
<gene>
    <name evidence="7" type="ORF">Fot_03993</name>
</gene>
<keyword evidence="4" id="KW-0106">Calcium</keyword>
<evidence type="ECO:0000256" key="3">
    <source>
        <dbReference type="ARBA" id="ARBA00022737"/>
    </source>
</evidence>
<dbReference type="InterPro" id="IPR039647">
    <property type="entry name" value="EF_hand_pair_protein_CML-like"/>
</dbReference>
<evidence type="ECO:0000313" key="8">
    <source>
        <dbReference type="Proteomes" id="UP001604277"/>
    </source>
</evidence>
<evidence type="ECO:0000256" key="2">
    <source>
        <dbReference type="ARBA" id="ARBA00022723"/>
    </source>
</evidence>
<dbReference type="Proteomes" id="UP001604277">
    <property type="component" value="Unassembled WGS sequence"/>
</dbReference>
<feature type="domain" description="EF-hand" evidence="6">
    <location>
        <begin position="115"/>
        <end position="150"/>
    </location>
</feature>
<name>A0ABD1XBA6_9LAMI</name>
<dbReference type="Gene3D" id="1.10.238.10">
    <property type="entry name" value="EF-hand"/>
    <property type="match status" value="1"/>
</dbReference>
<reference evidence="8" key="1">
    <citation type="submission" date="2024-07" db="EMBL/GenBank/DDBJ databases">
        <title>Two chromosome-level genome assemblies of Korean endemic species Abeliophyllum distichum and Forsythia ovata (Oleaceae).</title>
        <authorList>
            <person name="Jang H."/>
        </authorList>
    </citation>
    <scope>NUCLEOTIDE SEQUENCE [LARGE SCALE GENOMIC DNA]</scope>
</reference>
<dbReference type="InterPro" id="IPR002048">
    <property type="entry name" value="EF_hand_dom"/>
</dbReference>
<dbReference type="AlphaFoldDB" id="A0ABD1XBA6"/>
<dbReference type="GO" id="GO:0005737">
    <property type="term" value="C:cytoplasm"/>
    <property type="evidence" value="ECO:0007669"/>
    <property type="project" value="UniProtKB-ARBA"/>
</dbReference>
<feature type="chain" id="PRO_5044809019" evidence="5">
    <location>
        <begin position="23"/>
        <end position="187"/>
    </location>
</feature>
<dbReference type="Pfam" id="PF13499">
    <property type="entry name" value="EF-hand_7"/>
    <property type="match status" value="1"/>
</dbReference>
<evidence type="ECO:0000256" key="5">
    <source>
        <dbReference type="SAM" id="SignalP"/>
    </source>
</evidence>
<dbReference type="PANTHER" id="PTHR10891">
    <property type="entry name" value="EF-HAND CALCIUM-BINDING DOMAIN CONTAINING PROTEIN"/>
    <property type="match status" value="1"/>
</dbReference>
<feature type="domain" description="EF-hand" evidence="6">
    <location>
        <begin position="153"/>
        <end position="187"/>
    </location>
</feature>
<dbReference type="PROSITE" id="PS50222">
    <property type="entry name" value="EF_HAND_2"/>
    <property type="match status" value="2"/>
</dbReference>
<keyword evidence="5" id="KW-0732">Signal</keyword>
<dbReference type="SUPFAM" id="SSF47473">
    <property type="entry name" value="EF-hand"/>
    <property type="match status" value="1"/>
</dbReference>
<dbReference type="SMART" id="SM00054">
    <property type="entry name" value="EFh"/>
    <property type="match status" value="2"/>
</dbReference>
<dbReference type="InterPro" id="IPR011992">
    <property type="entry name" value="EF-hand-dom_pair"/>
</dbReference>
<evidence type="ECO:0000313" key="7">
    <source>
        <dbReference type="EMBL" id="KAL2559254.1"/>
    </source>
</evidence>
<dbReference type="CDD" id="cd00051">
    <property type="entry name" value="EFh"/>
    <property type="match status" value="1"/>
</dbReference>
<feature type="signal peptide" evidence="5">
    <location>
        <begin position="1"/>
        <end position="22"/>
    </location>
</feature>
<dbReference type="EMBL" id="JBFOLJ010000001">
    <property type="protein sequence ID" value="KAL2559254.1"/>
    <property type="molecule type" value="Genomic_DNA"/>
</dbReference>
<keyword evidence="2" id="KW-0479">Metal-binding</keyword>
<dbReference type="GO" id="GO:0046872">
    <property type="term" value="F:metal ion binding"/>
    <property type="evidence" value="ECO:0007669"/>
    <property type="project" value="UniProtKB-KW"/>
</dbReference>
<evidence type="ECO:0000256" key="1">
    <source>
        <dbReference type="ARBA" id="ARBA00003291"/>
    </source>
</evidence>
<protein>
    <submittedName>
        <fullName evidence="7">Calcium-binding protein CML45</fullName>
    </submittedName>
</protein>
<organism evidence="7 8">
    <name type="scientific">Forsythia ovata</name>
    <dbReference type="NCBI Taxonomy" id="205694"/>
    <lineage>
        <taxon>Eukaryota</taxon>
        <taxon>Viridiplantae</taxon>
        <taxon>Streptophyta</taxon>
        <taxon>Embryophyta</taxon>
        <taxon>Tracheophyta</taxon>
        <taxon>Spermatophyta</taxon>
        <taxon>Magnoliopsida</taxon>
        <taxon>eudicotyledons</taxon>
        <taxon>Gunneridae</taxon>
        <taxon>Pentapetalae</taxon>
        <taxon>asterids</taxon>
        <taxon>lamiids</taxon>
        <taxon>Lamiales</taxon>
        <taxon>Oleaceae</taxon>
        <taxon>Forsythieae</taxon>
        <taxon>Forsythia</taxon>
    </lineage>
</organism>
<comment type="caution">
    <text evidence="7">The sequence shown here is derived from an EMBL/GenBank/DDBJ whole genome shotgun (WGS) entry which is preliminary data.</text>
</comment>
<comment type="function">
    <text evidence="1">Potential calcium sensor.</text>
</comment>
<dbReference type="FunFam" id="1.10.238.10:FF:000089">
    <property type="entry name" value="calmodulin-like protein 3"/>
    <property type="match status" value="1"/>
</dbReference>
<dbReference type="InterPro" id="IPR018247">
    <property type="entry name" value="EF_Hand_1_Ca_BS"/>
</dbReference>
<dbReference type="PROSITE" id="PS00018">
    <property type="entry name" value="EF_HAND_1"/>
    <property type="match status" value="2"/>
</dbReference>
<sequence>MEFTPQNTISSLIVILFRVLCCDIKHFCSSVHFFLQSFPKFFSAKWNLWRKTKSFNSTEQYSNKESRIPEPSNYKNFHIIELNMVMSKLNIECAENVGDESFGVDEFSTLFEEEPSLQEIKETFDVFDKNKDGIIDANELQRVLCSLGLKEGCELEECRRMIRAFDDNGDGVIDFHEFVKFMEKCFC</sequence>
<proteinExistence type="predicted"/>
<accession>A0ABD1XBA6</accession>
<evidence type="ECO:0000259" key="6">
    <source>
        <dbReference type="PROSITE" id="PS50222"/>
    </source>
</evidence>